<accession>A0ABV6YVF0</accession>
<evidence type="ECO:0000313" key="1">
    <source>
        <dbReference type="EMBL" id="MFC1850182.1"/>
    </source>
</evidence>
<evidence type="ECO:0000313" key="2">
    <source>
        <dbReference type="Proteomes" id="UP001594351"/>
    </source>
</evidence>
<keyword evidence="2" id="KW-1185">Reference proteome</keyword>
<dbReference type="Proteomes" id="UP001594351">
    <property type="component" value="Unassembled WGS sequence"/>
</dbReference>
<gene>
    <name evidence="1" type="ORF">ACFL27_08330</name>
</gene>
<protein>
    <recommendedName>
        <fullName evidence="3">D-proline reductase (Dithiol) PrdB</fullName>
    </recommendedName>
</protein>
<reference evidence="1 2" key="1">
    <citation type="submission" date="2024-09" db="EMBL/GenBank/DDBJ databases">
        <title>Laminarin stimulates single cell rates of sulfate reduction while oxygen inhibits transcriptomic activity in coastal marine sediment.</title>
        <authorList>
            <person name="Lindsay M."/>
            <person name="Orcutt B."/>
            <person name="Emerson D."/>
            <person name="Stepanauskas R."/>
            <person name="D'Angelo T."/>
        </authorList>
    </citation>
    <scope>NUCLEOTIDE SEQUENCE [LARGE SCALE GENOMIC DNA]</scope>
    <source>
        <strain evidence="1">SAG AM-311-K15</strain>
    </source>
</reference>
<proteinExistence type="predicted"/>
<comment type="caution">
    <text evidence="1">The sequence shown here is derived from an EMBL/GenBank/DDBJ whole genome shotgun (WGS) entry which is preliminary data.</text>
</comment>
<sequence length="184" mass="20582">MDLLKTFKIWRLLDKLVNTKFVASQYEQYRDIISRLAAIGPSPLRERAVPWTPFQKKLSACRLSVVTTAGIYLEGQEPFDTDRGAGDPSFREIPSACDTSSLKVAHLHYPLERALRDINVLLPFKSLRKLVEHRVLADLAPRFYSFGFGGGLTGEYINPPLGTAHLLAQELKKDGADVVLFIPA</sequence>
<name>A0ABV6YVF0_UNCC1</name>
<organism evidence="1 2">
    <name type="scientific">candidate division CSSED10-310 bacterium</name>
    <dbReference type="NCBI Taxonomy" id="2855610"/>
    <lineage>
        <taxon>Bacteria</taxon>
        <taxon>Bacteria division CSSED10-310</taxon>
    </lineage>
</organism>
<dbReference type="EMBL" id="JBHPBY010000082">
    <property type="protein sequence ID" value="MFC1850182.1"/>
    <property type="molecule type" value="Genomic_DNA"/>
</dbReference>
<evidence type="ECO:0008006" key="3">
    <source>
        <dbReference type="Google" id="ProtNLM"/>
    </source>
</evidence>